<accession>A0A2M8KX13</accession>
<dbReference type="InterPro" id="IPR036188">
    <property type="entry name" value="FAD/NAD-bd_sf"/>
</dbReference>
<dbReference type="InterPro" id="IPR041575">
    <property type="entry name" value="Rubredoxin_C"/>
</dbReference>
<dbReference type="Gene3D" id="3.50.50.60">
    <property type="entry name" value="FAD/NAD(P)-binding domain"/>
    <property type="match status" value="2"/>
</dbReference>
<gene>
    <name evidence="6" type="ORF">COU90_03265</name>
</gene>
<organism evidence="6 7">
    <name type="scientific">Candidatus Ryanbacteria bacterium CG10_big_fil_rev_8_21_14_0_10_43_42</name>
    <dbReference type="NCBI Taxonomy" id="1974864"/>
    <lineage>
        <taxon>Bacteria</taxon>
        <taxon>Candidatus Ryaniibacteriota</taxon>
    </lineage>
</organism>
<dbReference type="GO" id="GO:0016491">
    <property type="term" value="F:oxidoreductase activity"/>
    <property type="evidence" value="ECO:0007669"/>
    <property type="project" value="InterPro"/>
</dbReference>
<dbReference type="PANTHER" id="PTHR43429">
    <property type="entry name" value="PYRIDINE NUCLEOTIDE-DISULFIDE OXIDOREDUCTASE DOMAIN-CONTAINING"/>
    <property type="match status" value="1"/>
</dbReference>
<dbReference type="Pfam" id="PF07992">
    <property type="entry name" value="Pyr_redox_2"/>
    <property type="match status" value="1"/>
</dbReference>
<reference evidence="7" key="1">
    <citation type="submission" date="2017-09" db="EMBL/GenBank/DDBJ databases">
        <title>Depth-based differentiation of microbial function through sediment-hosted aquifers and enrichment of novel symbionts in the deep terrestrial subsurface.</title>
        <authorList>
            <person name="Probst A.J."/>
            <person name="Ladd B."/>
            <person name="Jarett J.K."/>
            <person name="Geller-Mcgrath D.E."/>
            <person name="Sieber C.M.K."/>
            <person name="Emerson J.B."/>
            <person name="Anantharaman K."/>
            <person name="Thomas B.C."/>
            <person name="Malmstrom R."/>
            <person name="Stieglmeier M."/>
            <person name="Klingl A."/>
            <person name="Woyke T."/>
            <person name="Ryan C.M."/>
            <person name="Banfield J.F."/>
        </authorList>
    </citation>
    <scope>NUCLEOTIDE SEQUENCE [LARGE SCALE GENOMIC DNA]</scope>
</reference>
<dbReference type="InterPro" id="IPR023753">
    <property type="entry name" value="FAD/NAD-binding_dom"/>
</dbReference>
<evidence type="ECO:0000256" key="1">
    <source>
        <dbReference type="ARBA" id="ARBA00001974"/>
    </source>
</evidence>
<evidence type="ECO:0000259" key="5">
    <source>
        <dbReference type="Pfam" id="PF18267"/>
    </source>
</evidence>
<sequence length="448" mass="50651">MLFIYHPLHVILHNISAKSYTLTSKNYSMADIHTDYLIIGGGIAGTTAAETIREHDGEGLIAILTKEDQVLYSRVMLPEYIEGRIHRENVFLRTAEDYAKNRINLFVSDEAIVIDVVRKIVETQKGKIIYFKKLLLASGGTPKPWHVPGSDSLPIIRFQTINDADAFRKQISYAPLKEAVVVGGGFIGLEYINTLLPHGFTVHCFLQESGYWHPYMDETGSQFIERYLMERGVIFHHEREIISLAGNEDGTINVQARGEQAFITGLVAVGIGIMRDLTLFTGLGIEVNRGIKTNSYLEASVPDIWVAGDIAEYYDGILEKYMLIGNWNNAFMQGYVAGINMAASLTGTEKKKEFRHVASYAIDIQKMHVTFLGDIDDEAHEKEIITRTDDKTYYERFFIKNDFLTGAIMINKFEDKTVLERLIRDKVSVTPYRPYLTNPRASLKESIG</sequence>
<evidence type="ECO:0000259" key="4">
    <source>
        <dbReference type="Pfam" id="PF07992"/>
    </source>
</evidence>
<protein>
    <recommendedName>
        <fullName evidence="8">FAD/NAD(P)-binding domain-containing protein</fullName>
    </recommendedName>
</protein>
<dbReference type="PANTHER" id="PTHR43429:SF3">
    <property type="entry name" value="NITRITE REDUCTASE [NAD(P)H]"/>
    <property type="match status" value="1"/>
</dbReference>
<evidence type="ECO:0000256" key="3">
    <source>
        <dbReference type="ARBA" id="ARBA00022827"/>
    </source>
</evidence>
<dbReference type="InterPro" id="IPR050260">
    <property type="entry name" value="FAD-bd_OxRdtase"/>
</dbReference>
<comment type="caution">
    <text evidence="6">The sequence shown here is derived from an EMBL/GenBank/DDBJ whole genome shotgun (WGS) entry which is preliminary data.</text>
</comment>
<dbReference type="EMBL" id="PFEF01000006">
    <property type="protein sequence ID" value="PJE64441.1"/>
    <property type="molecule type" value="Genomic_DNA"/>
</dbReference>
<dbReference type="Proteomes" id="UP000229098">
    <property type="component" value="Unassembled WGS sequence"/>
</dbReference>
<dbReference type="AlphaFoldDB" id="A0A2M8KX13"/>
<dbReference type="InterPro" id="IPR016156">
    <property type="entry name" value="FAD/NAD-linked_Rdtase_dimer_sf"/>
</dbReference>
<dbReference type="Gene3D" id="3.30.390.30">
    <property type="match status" value="1"/>
</dbReference>
<name>A0A2M8KX13_9BACT</name>
<evidence type="ECO:0000256" key="2">
    <source>
        <dbReference type="ARBA" id="ARBA00022630"/>
    </source>
</evidence>
<dbReference type="SUPFAM" id="SSF51905">
    <property type="entry name" value="FAD/NAD(P)-binding domain"/>
    <property type="match status" value="2"/>
</dbReference>
<keyword evidence="3" id="KW-0274">FAD</keyword>
<comment type="cofactor">
    <cofactor evidence="1">
        <name>FAD</name>
        <dbReference type="ChEBI" id="CHEBI:57692"/>
    </cofactor>
</comment>
<dbReference type="PRINTS" id="PR00368">
    <property type="entry name" value="FADPNR"/>
</dbReference>
<evidence type="ECO:0000313" key="6">
    <source>
        <dbReference type="EMBL" id="PJE64441.1"/>
    </source>
</evidence>
<feature type="domain" description="NADH-rubredoxin oxidoreductase C-terminal" evidence="5">
    <location>
        <begin position="369"/>
        <end position="426"/>
    </location>
</feature>
<proteinExistence type="predicted"/>
<keyword evidence="2" id="KW-0285">Flavoprotein</keyword>
<evidence type="ECO:0000313" key="7">
    <source>
        <dbReference type="Proteomes" id="UP000229098"/>
    </source>
</evidence>
<dbReference type="PRINTS" id="PR00411">
    <property type="entry name" value="PNDRDTASEI"/>
</dbReference>
<feature type="domain" description="FAD/NAD(P)-binding" evidence="4">
    <location>
        <begin position="35"/>
        <end position="334"/>
    </location>
</feature>
<evidence type="ECO:0008006" key="8">
    <source>
        <dbReference type="Google" id="ProtNLM"/>
    </source>
</evidence>
<dbReference type="Pfam" id="PF18267">
    <property type="entry name" value="Rubredoxin_C"/>
    <property type="match status" value="1"/>
</dbReference>